<dbReference type="PANTHER" id="PTHR43411:SF1">
    <property type="entry name" value="ADENYLOSUCCINATE LYASE"/>
    <property type="match status" value="1"/>
</dbReference>
<evidence type="ECO:0000313" key="5">
    <source>
        <dbReference type="EMBL" id="JAG36355.1"/>
    </source>
</evidence>
<sequence length="198" mass="22541">MWGYISRGCFNLRINENEVGSSTMPHKVNPIDFENSEGNVGIAVSLFQHLSTKLLVSRYQRDLSDSTALRNIGVGFAHMLVAVTSAHRGLCKIIPNQQQLLQELQGNWELLGEPIQTVMRKHGAIDSYEQLKEFTRGQQVDEHTIRTFITKLQIPEYDKQVLLQLRPETYVGLAPQLALDAVQQVQRNRVVEHHDELV</sequence>
<dbReference type="InterPro" id="IPR022761">
    <property type="entry name" value="Fumarate_lyase_N"/>
</dbReference>
<dbReference type="EMBL" id="GDHC01005517">
    <property type="protein sequence ID" value="JAQ13112.1"/>
    <property type="molecule type" value="Transcribed_RNA"/>
</dbReference>
<keyword evidence="5" id="KW-0456">Lyase</keyword>
<dbReference type="GO" id="GO:0006188">
    <property type="term" value="P:IMP biosynthetic process"/>
    <property type="evidence" value="ECO:0007669"/>
    <property type="project" value="InterPro"/>
</dbReference>
<feature type="domain" description="Fumarate lyase N-terminal" evidence="3">
    <location>
        <begin position="2"/>
        <end position="38"/>
    </location>
</feature>
<organism evidence="5">
    <name type="scientific">Lygus hesperus</name>
    <name type="common">Western plant bug</name>
    <dbReference type="NCBI Taxonomy" id="30085"/>
    <lineage>
        <taxon>Eukaryota</taxon>
        <taxon>Metazoa</taxon>
        <taxon>Ecdysozoa</taxon>
        <taxon>Arthropoda</taxon>
        <taxon>Hexapoda</taxon>
        <taxon>Insecta</taxon>
        <taxon>Pterygota</taxon>
        <taxon>Neoptera</taxon>
        <taxon>Paraneoptera</taxon>
        <taxon>Hemiptera</taxon>
        <taxon>Heteroptera</taxon>
        <taxon>Panheteroptera</taxon>
        <taxon>Cimicomorpha</taxon>
        <taxon>Miridae</taxon>
        <taxon>Mirini</taxon>
        <taxon>Lygus</taxon>
    </lineage>
</organism>
<evidence type="ECO:0000256" key="2">
    <source>
        <dbReference type="ARBA" id="ARBA00004734"/>
    </source>
</evidence>
<dbReference type="InterPro" id="IPR020557">
    <property type="entry name" value="Fumarate_lyase_CS"/>
</dbReference>
<comment type="pathway">
    <text evidence="1">Purine metabolism; IMP biosynthesis via de novo pathway; 5-amino-1-(5-phospho-D-ribosyl)imidazole-4-carboxamide from 5-amino-1-(5-phospho-D-ribosyl)imidazole-4-carboxylate: step 2/2.</text>
</comment>
<evidence type="ECO:0000259" key="3">
    <source>
        <dbReference type="Pfam" id="PF00206"/>
    </source>
</evidence>
<dbReference type="AlphaFoldDB" id="A0A0A9Z3G7"/>
<reference evidence="6" key="3">
    <citation type="journal article" date="2016" name="Gigascience">
        <title>De novo construction of an expanded transcriptome assembly for the western tarnished plant bug, Lygus hesperus.</title>
        <authorList>
            <person name="Tassone E.E."/>
            <person name="Geib S.M."/>
            <person name="Hall B."/>
            <person name="Fabrick J.A."/>
            <person name="Brent C.S."/>
            <person name="Hull J.J."/>
        </authorList>
    </citation>
    <scope>NUCLEOTIDE SEQUENCE</scope>
</reference>
<accession>A0A0A9Z3G7</accession>
<gene>
    <name evidence="5" type="primary">purB_0</name>
    <name evidence="6" type="synonym">purB_1</name>
    <name evidence="5" type="ORF">CM83_100837</name>
    <name evidence="6" type="ORF">g.22522</name>
    <name evidence="7" type="ORF">g.22526</name>
</gene>
<evidence type="ECO:0000259" key="4">
    <source>
        <dbReference type="Pfam" id="PF08328"/>
    </source>
</evidence>
<reference evidence="5" key="1">
    <citation type="journal article" date="2014" name="PLoS ONE">
        <title>Transcriptome-Based Identification of ABC Transporters in the Western Tarnished Plant Bug Lygus hesperus.</title>
        <authorList>
            <person name="Hull J.J."/>
            <person name="Chaney K."/>
            <person name="Geib S.M."/>
            <person name="Fabrick J.A."/>
            <person name="Brent C.S."/>
            <person name="Walsh D."/>
            <person name="Lavine L.C."/>
        </authorList>
    </citation>
    <scope>NUCLEOTIDE SEQUENCE</scope>
</reference>
<dbReference type="Gene3D" id="1.10.40.30">
    <property type="entry name" value="Fumarase/aspartase (C-terminal domain)"/>
    <property type="match status" value="1"/>
</dbReference>
<dbReference type="InterPro" id="IPR047136">
    <property type="entry name" value="PurB_bact"/>
</dbReference>
<dbReference type="Pfam" id="PF08328">
    <property type="entry name" value="ASL_C"/>
    <property type="match status" value="1"/>
</dbReference>
<dbReference type="Pfam" id="PF00206">
    <property type="entry name" value="Lyase_1"/>
    <property type="match status" value="1"/>
</dbReference>
<evidence type="ECO:0000313" key="6">
    <source>
        <dbReference type="EMBL" id="JAQ13112.1"/>
    </source>
</evidence>
<evidence type="ECO:0000256" key="1">
    <source>
        <dbReference type="ARBA" id="ARBA00004706"/>
    </source>
</evidence>
<dbReference type="PANTHER" id="PTHR43411">
    <property type="entry name" value="ADENYLOSUCCINATE LYASE"/>
    <property type="match status" value="1"/>
</dbReference>
<dbReference type="InterPro" id="IPR008948">
    <property type="entry name" value="L-Aspartase-like"/>
</dbReference>
<proteinExistence type="predicted"/>
<feature type="domain" description="Adenylosuccinate lyase PurB C-terminal" evidence="4">
    <location>
        <begin position="57"/>
        <end position="171"/>
    </location>
</feature>
<evidence type="ECO:0000313" key="7">
    <source>
        <dbReference type="EMBL" id="JAQ16345.1"/>
    </source>
</evidence>
<dbReference type="PROSITE" id="PS00163">
    <property type="entry name" value="FUMARATE_LYASES"/>
    <property type="match status" value="1"/>
</dbReference>
<comment type="pathway">
    <text evidence="2">Purine metabolism; AMP biosynthesis via de novo pathway; AMP from IMP: step 2/2.</text>
</comment>
<dbReference type="EMBL" id="GDHC01002284">
    <property type="protein sequence ID" value="JAQ16345.1"/>
    <property type="molecule type" value="Transcribed_RNA"/>
</dbReference>
<dbReference type="InterPro" id="IPR013539">
    <property type="entry name" value="PurB_C"/>
</dbReference>
<protein>
    <submittedName>
        <fullName evidence="5">Adenylosuccinate lyase</fullName>
    </submittedName>
</protein>
<dbReference type="SUPFAM" id="SSF48557">
    <property type="entry name" value="L-aspartase-like"/>
    <property type="match status" value="1"/>
</dbReference>
<reference evidence="5" key="2">
    <citation type="submission" date="2014-07" db="EMBL/GenBank/DDBJ databases">
        <authorList>
            <person name="Hull J."/>
        </authorList>
    </citation>
    <scope>NUCLEOTIDE SEQUENCE</scope>
</reference>
<dbReference type="EMBL" id="GBHO01007249">
    <property type="protein sequence ID" value="JAG36355.1"/>
    <property type="molecule type" value="Transcribed_RNA"/>
</dbReference>
<dbReference type="GO" id="GO:0004018">
    <property type="term" value="F:N6-(1,2-dicarboxyethyl)AMP AMP-lyase (fumarate-forming) activity"/>
    <property type="evidence" value="ECO:0007669"/>
    <property type="project" value="InterPro"/>
</dbReference>
<name>A0A0A9Z3G7_LYGHE</name>
<dbReference type="Gene3D" id="1.20.200.10">
    <property type="entry name" value="Fumarase/aspartase (Central domain)"/>
    <property type="match status" value="1"/>
</dbReference>